<accession>A0A6J5PIB6</accession>
<evidence type="ECO:0000313" key="3">
    <source>
        <dbReference type="EMBL" id="CAB4196300.1"/>
    </source>
</evidence>
<sequence>MMKSVVAGARSVVAGLPVILRDLTGLAGAGLVAYGAWLIYPPAGFIVGGVLLIVAAALAALAQRPGG</sequence>
<evidence type="ECO:0000313" key="4">
    <source>
        <dbReference type="EMBL" id="CAB4222341.1"/>
    </source>
</evidence>
<gene>
    <name evidence="3" type="ORF">UFOVP1293_93</name>
    <name evidence="4" type="ORF">UFOVP1644_16</name>
    <name evidence="2" type="ORF">UFOVP860_17</name>
</gene>
<name>A0A6J5PIB6_9CAUD</name>
<feature type="transmembrane region" description="Helical" evidence="1">
    <location>
        <begin position="12"/>
        <end position="37"/>
    </location>
</feature>
<organism evidence="2">
    <name type="scientific">uncultured Caudovirales phage</name>
    <dbReference type="NCBI Taxonomy" id="2100421"/>
    <lineage>
        <taxon>Viruses</taxon>
        <taxon>Duplodnaviria</taxon>
        <taxon>Heunggongvirae</taxon>
        <taxon>Uroviricota</taxon>
        <taxon>Caudoviricetes</taxon>
        <taxon>Peduoviridae</taxon>
        <taxon>Maltschvirus</taxon>
        <taxon>Maltschvirus maltsch</taxon>
    </lineage>
</organism>
<evidence type="ECO:0000313" key="2">
    <source>
        <dbReference type="EMBL" id="CAB4167394.1"/>
    </source>
</evidence>
<evidence type="ECO:0000256" key="1">
    <source>
        <dbReference type="SAM" id="Phobius"/>
    </source>
</evidence>
<reference evidence="2" key="1">
    <citation type="submission" date="2020-04" db="EMBL/GenBank/DDBJ databases">
        <authorList>
            <person name="Chiriac C."/>
            <person name="Salcher M."/>
            <person name="Ghai R."/>
            <person name="Kavagutti S V."/>
        </authorList>
    </citation>
    <scope>NUCLEOTIDE SEQUENCE</scope>
</reference>
<keyword evidence="1" id="KW-1133">Transmembrane helix</keyword>
<keyword evidence="1" id="KW-0472">Membrane</keyword>
<dbReference type="EMBL" id="LR797244">
    <property type="protein sequence ID" value="CAB4196300.1"/>
    <property type="molecule type" value="Genomic_DNA"/>
</dbReference>
<dbReference type="EMBL" id="LR797513">
    <property type="protein sequence ID" value="CAB4222341.1"/>
    <property type="molecule type" value="Genomic_DNA"/>
</dbReference>
<proteinExistence type="predicted"/>
<protein>
    <submittedName>
        <fullName evidence="2">Uncharacterized protein</fullName>
    </submittedName>
</protein>
<dbReference type="EMBL" id="LR796812">
    <property type="protein sequence ID" value="CAB4167394.1"/>
    <property type="molecule type" value="Genomic_DNA"/>
</dbReference>
<feature type="transmembrane region" description="Helical" evidence="1">
    <location>
        <begin position="43"/>
        <end position="62"/>
    </location>
</feature>
<keyword evidence="1" id="KW-0812">Transmembrane</keyword>